<dbReference type="Gene3D" id="3.30.70.380">
    <property type="entry name" value="Ferrodoxin-fold anticodon-binding domain"/>
    <property type="match status" value="1"/>
</dbReference>
<evidence type="ECO:0000313" key="1">
    <source>
        <dbReference type="EMBL" id="CAK94590.1"/>
    </source>
</evidence>
<dbReference type="EMBL" id="CT868678">
    <property type="protein sequence ID" value="CAK94590.1"/>
    <property type="molecule type" value="Genomic_DNA"/>
</dbReference>
<dbReference type="Proteomes" id="UP000000600">
    <property type="component" value="Unassembled WGS sequence"/>
</dbReference>
<evidence type="ECO:0000313" key="2">
    <source>
        <dbReference type="Proteomes" id="UP000000600"/>
    </source>
</evidence>
<dbReference type="KEGG" id="ptm:GSPATT00026914001"/>
<keyword evidence="2" id="KW-1185">Reference proteome</keyword>
<sequence length="42" mass="5085">MGGKWHSIIRDIGGDLIEKVECVDTFQNHKNDLTRKYYRFHY</sequence>
<organism evidence="1 2">
    <name type="scientific">Paramecium tetraurelia</name>
    <dbReference type="NCBI Taxonomy" id="5888"/>
    <lineage>
        <taxon>Eukaryota</taxon>
        <taxon>Sar</taxon>
        <taxon>Alveolata</taxon>
        <taxon>Ciliophora</taxon>
        <taxon>Intramacronucleata</taxon>
        <taxon>Oligohymenophorea</taxon>
        <taxon>Peniculida</taxon>
        <taxon>Parameciidae</taxon>
        <taxon>Paramecium</taxon>
    </lineage>
</organism>
<reference evidence="1 2" key="1">
    <citation type="journal article" date="2006" name="Nature">
        <title>Global trends of whole-genome duplications revealed by the ciliate Paramecium tetraurelia.</title>
        <authorList>
            <consortium name="Genoscope"/>
            <person name="Aury J.-M."/>
            <person name="Jaillon O."/>
            <person name="Duret L."/>
            <person name="Noel B."/>
            <person name="Jubin C."/>
            <person name="Porcel B.M."/>
            <person name="Segurens B."/>
            <person name="Daubin V."/>
            <person name="Anthouard V."/>
            <person name="Aiach N."/>
            <person name="Arnaiz O."/>
            <person name="Billaut A."/>
            <person name="Beisson J."/>
            <person name="Blanc I."/>
            <person name="Bouhouche K."/>
            <person name="Camara F."/>
            <person name="Duharcourt S."/>
            <person name="Guigo R."/>
            <person name="Gogendeau D."/>
            <person name="Katinka M."/>
            <person name="Keller A.-M."/>
            <person name="Kissmehl R."/>
            <person name="Klotz C."/>
            <person name="Koll F."/>
            <person name="Le Moue A."/>
            <person name="Lepere C."/>
            <person name="Malinsky S."/>
            <person name="Nowacki M."/>
            <person name="Nowak J.K."/>
            <person name="Plattner H."/>
            <person name="Poulain J."/>
            <person name="Ruiz F."/>
            <person name="Serrano V."/>
            <person name="Zagulski M."/>
            <person name="Dessen P."/>
            <person name="Betermier M."/>
            <person name="Weissenbach J."/>
            <person name="Scarpelli C."/>
            <person name="Schachter V."/>
            <person name="Sperling L."/>
            <person name="Meyer E."/>
            <person name="Cohen J."/>
            <person name="Wincker P."/>
        </authorList>
    </citation>
    <scope>NUCLEOTIDE SEQUENCE [LARGE SCALE GENOMIC DNA]</scope>
    <source>
        <strain evidence="1 2">Stock d4-2</strain>
    </source>
</reference>
<proteinExistence type="predicted"/>
<dbReference type="InParanoid" id="A0EGZ9"/>
<dbReference type="InterPro" id="IPR036690">
    <property type="entry name" value="Fdx_antiC-bd_sf"/>
</dbReference>
<dbReference type="AlphaFoldDB" id="A0EGZ9"/>
<dbReference type="HOGENOM" id="CLU_3261677_0_0_1"/>
<dbReference type="GeneID" id="5047748"/>
<dbReference type="RefSeq" id="XP_001461963.1">
    <property type="nucleotide sequence ID" value="XM_001461926.1"/>
</dbReference>
<protein>
    <submittedName>
        <fullName evidence="1">Uncharacterized protein</fullName>
    </submittedName>
</protein>
<gene>
    <name evidence="1" type="ORF">GSPATT00026914001</name>
</gene>
<dbReference type="OrthoDB" id="4457at2759"/>
<name>A0EGZ9_PARTE</name>
<accession>A0EGZ9</accession>